<sequence length="128" mass="14534">MARAQTELEILGLLDHPFLPTLYTHFETDKFYCLVMEYCSGGNLHSVPRASTQARKAVRKVAARKTLKRKAPVQETLQELESLEEKVRMTKQLIQEKETFIARSRKRAGLKVPDPTGPAEIRARAAAR</sequence>
<comment type="catalytic activity">
    <reaction evidence="8">
        <text>L-seryl-[protein] + ATP = O-phospho-L-seryl-[protein] + ADP + H(+)</text>
        <dbReference type="Rhea" id="RHEA:17989"/>
        <dbReference type="Rhea" id="RHEA-COMP:9863"/>
        <dbReference type="Rhea" id="RHEA-COMP:11604"/>
        <dbReference type="ChEBI" id="CHEBI:15378"/>
        <dbReference type="ChEBI" id="CHEBI:29999"/>
        <dbReference type="ChEBI" id="CHEBI:30616"/>
        <dbReference type="ChEBI" id="CHEBI:83421"/>
        <dbReference type="ChEBI" id="CHEBI:456216"/>
        <dbReference type="EC" id="2.7.11.1"/>
    </reaction>
</comment>
<dbReference type="InterPro" id="IPR000719">
    <property type="entry name" value="Prot_kinase_dom"/>
</dbReference>
<evidence type="ECO:0000256" key="5">
    <source>
        <dbReference type="ARBA" id="ARBA00022777"/>
    </source>
</evidence>
<dbReference type="EMBL" id="JAUUTY010000007">
    <property type="protein sequence ID" value="KAK1606203.1"/>
    <property type="molecule type" value="Genomic_DNA"/>
</dbReference>
<reference evidence="11" key="1">
    <citation type="submission" date="2023-07" db="EMBL/GenBank/DDBJ databases">
        <title>A chromosome-level genome assembly of Lolium multiflorum.</title>
        <authorList>
            <person name="Chen Y."/>
            <person name="Copetti D."/>
            <person name="Kolliker R."/>
            <person name="Studer B."/>
        </authorList>
    </citation>
    <scope>NUCLEOTIDE SEQUENCE</scope>
    <source>
        <strain evidence="11">02402/16</strain>
        <tissue evidence="11">Leaf</tissue>
    </source>
</reference>
<keyword evidence="2" id="KW-0723">Serine/threonine-protein kinase</keyword>
<comment type="caution">
    <text evidence="11">The sequence shown here is derived from an EMBL/GenBank/DDBJ whole genome shotgun (WGS) entry which is preliminary data.</text>
</comment>
<gene>
    <name evidence="11" type="ORF">QYE76_029876</name>
</gene>
<keyword evidence="5" id="KW-0418">Kinase</keyword>
<dbReference type="PANTHER" id="PTHR45637">
    <property type="entry name" value="FLIPPASE KINASE 1-RELATED"/>
    <property type="match status" value="1"/>
</dbReference>
<feature type="domain" description="Protein kinase" evidence="10">
    <location>
        <begin position="1"/>
        <end position="128"/>
    </location>
</feature>
<evidence type="ECO:0000256" key="4">
    <source>
        <dbReference type="ARBA" id="ARBA00022741"/>
    </source>
</evidence>
<dbReference type="GO" id="GO:0004674">
    <property type="term" value="F:protein serine/threonine kinase activity"/>
    <property type="evidence" value="ECO:0007669"/>
    <property type="project" value="UniProtKB-KW"/>
</dbReference>
<evidence type="ECO:0000313" key="11">
    <source>
        <dbReference type="EMBL" id="KAK1606203.1"/>
    </source>
</evidence>
<dbReference type="EC" id="2.7.11.1" evidence="1"/>
<dbReference type="AlphaFoldDB" id="A0AAD8QNP8"/>
<keyword evidence="3" id="KW-0808">Transferase</keyword>
<evidence type="ECO:0000256" key="2">
    <source>
        <dbReference type="ARBA" id="ARBA00022527"/>
    </source>
</evidence>
<evidence type="ECO:0000256" key="1">
    <source>
        <dbReference type="ARBA" id="ARBA00012513"/>
    </source>
</evidence>
<dbReference type="SUPFAM" id="SSF56112">
    <property type="entry name" value="Protein kinase-like (PK-like)"/>
    <property type="match status" value="1"/>
</dbReference>
<evidence type="ECO:0000256" key="8">
    <source>
        <dbReference type="ARBA" id="ARBA00048679"/>
    </source>
</evidence>
<feature type="region of interest" description="Disordered" evidence="9">
    <location>
        <begin position="106"/>
        <end position="128"/>
    </location>
</feature>
<dbReference type="Gene3D" id="3.30.200.20">
    <property type="entry name" value="Phosphorylase Kinase, domain 1"/>
    <property type="match status" value="1"/>
</dbReference>
<dbReference type="GO" id="GO:0005524">
    <property type="term" value="F:ATP binding"/>
    <property type="evidence" value="ECO:0007669"/>
    <property type="project" value="UniProtKB-KW"/>
</dbReference>
<keyword evidence="6" id="KW-0067">ATP-binding</keyword>
<dbReference type="InterPro" id="IPR011009">
    <property type="entry name" value="Kinase-like_dom_sf"/>
</dbReference>
<name>A0AAD8QNP8_LOLMU</name>
<accession>A0AAD8QNP8</accession>
<keyword evidence="12" id="KW-1185">Reference proteome</keyword>
<keyword evidence="4" id="KW-0547">Nucleotide-binding</keyword>
<dbReference type="Proteomes" id="UP001231189">
    <property type="component" value="Unassembled WGS sequence"/>
</dbReference>
<organism evidence="11 12">
    <name type="scientific">Lolium multiflorum</name>
    <name type="common">Italian ryegrass</name>
    <name type="synonym">Lolium perenne subsp. multiflorum</name>
    <dbReference type="NCBI Taxonomy" id="4521"/>
    <lineage>
        <taxon>Eukaryota</taxon>
        <taxon>Viridiplantae</taxon>
        <taxon>Streptophyta</taxon>
        <taxon>Embryophyta</taxon>
        <taxon>Tracheophyta</taxon>
        <taxon>Spermatophyta</taxon>
        <taxon>Magnoliopsida</taxon>
        <taxon>Liliopsida</taxon>
        <taxon>Poales</taxon>
        <taxon>Poaceae</taxon>
        <taxon>BOP clade</taxon>
        <taxon>Pooideae</taxon>
        <taxon>Poodae</taxon>
        <taxon>Poeae</taxon>
        <taxon>Poeae Chloroplast Group 2 (Poeae type)</taxon>
        <taxon>Loliodinae</taxon>
        <taxon>Loliinae</taxon>
        <taxon>Lolium</taxon>
    </lineage>
</organism>
<evidence type="ECO:0000256" key="6">
    <source>
        <dbReference type="ARBA" id="ARBA00022840"/>
    </source>
</evidence>
<proteinExistence type="predicted"/>
<evidence type="ECO:0000256" key="9">
    <source>
        <dbReference type="SAM" id="MobiDB-lite"/>
    </source>
</evidence>
<protein>
    <recommendedName>
        <fullName evidence="1">non-specific serine/threonine protein kinase</fullName>
        <ecNumber evidence="1">2.7.11.1</ecNumber>
    </recommendedName>
</protein>
<evidence type="ECO:0000256" key="3">
    <source>
        <dbReference type="ARBA" id="ARBA00022679"/>
    </source>
</evidence>
<evidence type="ECO:0000259" key="10">
    <source>
        <dbReference type="PROSITE" id="PS50011"/>
    </source>
</evidence>
<comment type="catalytic activity">
    <reaction evidence="7">
        <text>L-threonyl-[protein] + ATP = O-phospho-L-threonyl-[protein] + ADP + H(+)</text>
        <dbReference type="Rhea" id="RHEA:46608"/>
        <dbReference type="Rhea" id="RHEA-COMP:11060"/>
        <dbReference type="Rhea" id="RHEA-COMP:11605"/>
        <dbReference type="ChEBI" id="CHEBI:15378"/>
        <dbReference type="ChEBI" id="CHEBI:30013"/>
        <dbReference type="ChEBI" id="CHEBI:30616"/>
        <dbReference type="ChEBI" id="CHEBI:61977"/>
        <dbReference type="ChEBI" id="CHEBI:456216"/>
        <dbReference type="EC" id="2.7.11.1"/>
    </reaction>
</comment>
<dbReference type="PROSITE" id="PS50011">
    <property type="entry name" value="PROTEIN_KINASE_DOM"/>
    <property type="match status" value="1"/>
</dbReference>
<evidence type="ECO:0000256" key="7">
    <source>
        <dbReference type="ARBA" id="ARBA00047899"/>
    </source>
</evidence>
<evidence type="ECO:0000313" key="12">
    <source>
        <dbReference type="Proteomes" id="UP001231189"/>
    </source>
</evidence>